<evidence type="ECO:0000313" key="1">
    <source>
        <dbReference type="EMBL" id="PXF62005.1"/>
    </source>
</evidence>
<sequence>MRYLTVFAALAIVLASGCVTSSDEEVKIGTLLPLTGDLAAYGGPMEDGARLAIKEVNENGGVLGGDIKLVTTDSQTNGVAAVGAMNQLVTIDKVPAVIGAAGSGVSLAIIDIAVSNHVVQISPSNTAPDFTTYPDDGFYYRTVPSDALQGKAMAKLVSERGYVNASTLVLNNPYGVGFEEVFKGEFEKLGGTVIDRVKYDPNGVTFDSEVDKVSAGNPEVIILVGYPDTGSIILQAAYEKSVIDESDWLLSEGMRTDELALKVGKDVEGNYIVANFTGTTPDPRATGPAYDMFAAAYESEYGREPATFSSNTYDAAAIIALAIEKAGSADGTAIRDTIPDVANAPGAEVSDIKTALSLIRNGTEINYQGASGEITFDSVGDVFGEYCTWQVTEDGNVTLGESIAIE</sequence>
<proteinExistence type="predicted"/>
<dbReference type="EMBL" id="PQXF01000002">
    <property type="protein sequence ID" value="PXF62005.1"/>
    <property type="molecule type" value="Genomic_DNA"/>
</dbReference>
<dbReference type="Proteomes" id="UP000248329">
    <property type="component" value="Unassembled WGS sequence"/>
</dbReference>
<protein>
    <submittedName>
        <fullName evidence="1">Amino acid ABC transporter substrate-binding protein</fullName>
    </submittedName>
</protein>
<gene>
    <name evidence="1" type="ORF">C4B59_01945</name>
</gene>
<organism evidence="1 2">
    <name type="scientific">Candidatus Methanogaster sp</name>
    <dbReference type="NCBI Taxonomy" id="3386292"/>
    <lineage>
        <taxon>Archaea</taxon>
        <taxon>Methanobacteriati</taxon>
        <taxon>Methanobacteriota</taxon>
        <taxon>Stenosarchaea group</taxon>
        <taxon>Methanomicrobia</taxon>
        <taxon>Methanosarcinales</taxon>
        <taxon>ANME-2 cluster</taxon>
        <taxon>Candidatus Methanogasteraceae</taxon>
        <taxon>Candidatus Methanogaster</taxon>
    </lineage>
</organism>
<evidence type="ECO:0000313" key="2">
    <source>
        <dbReference type="Proteomes" id="UP000248329"/>
    </source>
</evidence>
<comment type="caution">
    <text evidence="1">The sequence shown here is derived from an EMBL/GenBank/DDBJ whole genome shotgun (WGS) entry which is preliminary data.</text>
</comment>
<name>A0AC61L6Q0_9EURY</name>
<accession>A0AC61L6Q0</accession>
<reference evidence="1" key="1">
    <citation type="submission" date="2018-01" db="EMBL/GenBank/DDBJ databases">
        <authorList>
            <person name="Krukenberg V."/>
        </authorList>
    </citation>
    <scope>NUCLEOTIDE SEQUENCE</scope>
    <source>
        <strain evidence="1">E20ANME2</strain>
    </source>
</reference>